<dbReference type="InterPro" id="IPR022078">
    <property type="entry name" value="CD99L2"/>
</dbReference>
<evidence type="ECO:0000256" key="6">
    <source>
        <dbReference type="ARBA" id="ARBA00022889"/>
    </source>
</evidence>
<keyword evidence="5" id="KW-0732">Signal</keyword>
<evidence type="ECO:0000256" key="5">
    <source>
        <dbReference type="ARBA" id="ARBA00022729"/>
    </source>
</evidence>
<feature type="compositionally biased region" description="Basic and acidic residues" evidence="13">
    <location>
        <begin position="89"/>
        <end position="105"/>
    </location>
</feature>
<dbReference type="AGR" id="RGD:150343871"/>
<gene>
    <name evidence="16" type="primary">ENSRNOG00000068667</name>
</gene>
<comment type="function">
    <text evidence="12">Plays a role in a late step of leukocyte extravasation helping cells to overcome the endothelial basement membrane. Acts at the same site as, but independently of, PECAM1. Homophilic adhesion molecule, but these interactions may not be required for cell aggregation.</text>
</comment>
<reference evidence="14" key="3">
    <citation type="submission" date="2025-09" db="UniProtKB">
        <authorList>
            <consortium name="Ensembl"/>
        </authorList>
    </citation>
    <scope>IDENTIFICATION</scope>
    <source>
        <strain evidence="14">Brown Norway</strain>
    </source>
</reference>
<evidence type="ECO:0000256" key="9">
    <source>
        <dbReference type="ARBA" id="ARBA00023136"/>
    </source>
</evidence>
<dbReference type="PANTHER" id="PTHR15076">
    <property type="entry name" value="CD99/MIC2 PROTEIN RELATED"/>
    <property type="match status" value="1"/>
</dbReference>
<keyword evidence="3" id="KW-1003">Cell membrane</keyword>
<protein>
    <recommendedName>
        <fullName evidence="11">CD99 antigen-like protein 2</fullName>
    </recommendedName>
</protein>
<keyword evidence="4" id="KW-0812">Transmembrane</keyword>
<evidence type="ECO:0000256" key="11">
    <source>
        <dbReference type="ARBA" id="ARBA00040427"/>
    </source>
</evidence>
<comment type="subcellular location">
    <subcellularLocation>
        <location evidence="1">Cell junction</location>
    </subcellularLocation>
    <subcellularLocation>
        <location evidence="10">Cell membrane</location>
        <topology evidence="10">Single-pass type I membrane protein</topology>
        <orientation evidence="10">Extracellular side</orientation>
    </subcellularLocation>
</comment>
<feature type="compositionally biased region" description="Low complexity" evidence="13">
    <location>
        <begin position="60"/>
        <end position="73"/>
    </location>
</feature>
<dbReference type="RGD" id="150343871">
    <property type="gene designation" value="ENSRNOG00000068667"/>
</dbReference>
<dbReference type="GO" id="GO:0007155">
    <property type="term" value="P:cell adhesion"/>
    <property type="evidence" value="ECO:0007669"/>
    <property type="project" value="UniProtKB-KW"/>
</dbReference>
<dbReference type="GO" id="GO:0070161">
    <property type="term" value="C:anchoring junction"/>
    <property type="evidence" value="ECO:0007669"/>
    <property type="project" value="UniProtKB-SubCell"/>
</dbReference>
<evidence type="ECO:0000313" key="16">
    <source>
        <dbReference type="RGD" id="150343871"/>
    </source>
</evidence>
<evidence type="ECO:0000256" key="4">
    <source>
        <dbReference type="ARBA" id="ARBA00022692"/>
    </source>
</evidence>
<evidence type="ECO:0000256" key="13">
    <source>
        <dbReference type="SAM" id="MobiDB-lite"/>
    </source>
</evidence>
<feature type="region of interest" description="Disordered" evidence="13">
    <location>
        <begin position="39"/>
        <end position="106"/>
    </location>
</feature>
<reference evidence="14" key="1">
    <citation type="submission" date="2024-01" db="EMBL/GenBank/DDBJ databases">
        <title>GRCr8: a new rat reference genome assembly contstructed from accurate long reads and long range scaffolding.</title>
        <authorList>
            <person name="Doris P.A."/>
            <person name="Kalbfleisch T."/>
            <person name="Li K."/>
            <person name="Howe K."/>
            <person name="Wood J."/>
        </authorList>
    </citation>
    <scope>NUCLEOTIDE SEQUENCE [LARGE SCALE GENOMIC DNA]</scope>
    <source>
        <strain evidence="14">Brown Norway</strain>
    </source>
</reference>
<comment type="similarity">
    <text evidence="2">Belongs to the CD99 family.</text>
</comment>
<dbReference type="AlphaFoldDB" id="A0A8I5ZP19"/>
<organism evidence="14 15">
    <name type="scientific">Rattus norvegicus</name>
    <name type="common">Rat</name>
    <dbReference type="NCBI Taxonomy" id="10116"/>
    <lineage>
        <taxon>Eukaryota</taxon>
        <taxon>Metazoa</taxon>
        <taxon>Chordata</taxon>
        <taxon>Craniata</taxon>
        <taxon>Vertebrata</taxon>
        <taxon>Euteleostomi</taxon>
        <taxon>Mammalia</taxon>
        <taxon>Eutheria</taxon>
        <taxon>Euarchontoglires</taxon>
        <taxon>Glires</taxon>
        <taxon>Rodentia</taxon>
        <taxon>Myomorpha</taxon>
        <taxon>Muroidea</taxon>
        <taxon>Muridae</taxon>
        <taxon>Murinae</taxon>
        <taxon>Rattus</taxon>
    </lineage>
</organism>
<evidence type="ECO:0000256" key="12">
    <source>
        <dbReference type="ARBA" id="ARBA00045822"/>
    </source>
</evidence>
<evidence type="ECO:0000256" key="8">
    <source>
        <dbReference type="ARBA" id="ARBA00022989"/>
    </source>
</evidence>
<proteinExistence type="inferred from homology"/>
<dbReference type="Proteomes" id="UP000002494">
    <property type="component" value="Chromosome 1"/>
</dbReference>
<reference evidence="14" key="2">
    <citation type="submission" date="2025-08" db="UniProtKB">
        <authorList>
            <consortium name="Ensembl"/>
        </authorList>
    </citation>
    <scope>IDENTIFICATION</scope>
    <source>
        <strain evidence="14">Brown Norway</strain>
    </source>
</reference>
<keyword evidence="6" id="KW-0130">Cell adhesion</keyword>
<evidence type="ECO:0000313" key="15">
    <source>
        <dbReference type="Proteomes" id="UP000002494"/>
    </source>
</evidence>
<keyword evidence="8" id="KW-1133">Transmembrane helix</keyword>
<evidence type="ECO:0000313" key="14">
    <source>
        <dbReference type="Ensembl" id="ENSRNOP00000079934.1"/>
    </source>
</evidence>
<evidence type="ECO:0000256" key="3">
    <source>
        <dbReference type="ARBA" id="ARBA00022475"/>
    </source>
</evidence>
<dbReference type="PANTHER" id="PTHR15076:SF12">
    <property type="entry name" value="CD99 ANTIGEN-LIKE PROTEIN 2"/>
    <property type="match status" value="1"/>
</dbReference>
<dbReference type="Pfam" id="PF12301">
    <property type="entry name" value="CD99L2"/>
    <property type="match status" value="1"/>
</dbReference>
<keyword evidence="9" id="KW-0472">Membrane</keyword>
<keyword evidence="7" id="KW-0965">Cell junction</keyword>
<evidence type="ECO:0000256" key="7">
    <source>
        <dbReference type="ARBA" id="ARBA00022949"/>
    </source>
</evidence>
<sequence length="264" mass="29961">PFVLLSSFLRCNMRADVMQASGYGDFNDFNLEDAHFSTTTRRTGTTRAPSNPAERWDHITTTTARRPGATRAPSNPMELDGFDLEDSLDDRNDLDGPKKPRWSDKDLEDILGDGEYKPDKNKGRNVALSGNTWILLKMLTIQPPFKHVTLSLWQIRLRHVHLSCAVGSHSCWWGLICEPSWDATHLLCCSLSLSWCPHYLGAPRKPVFHAVQGFKLNMAHILKKPLANQMFTKFLWIPFPLPRKIHTSLLLDPRKGKLSLGCIM</sequence>
<evidence type="ECO:0000256" key="1">
    <source>
        <dbReference type="ARBA" id="ARBA00004282"/>
    </source>
</evidence>
<dbReference type="GeneTree" id="ENSGT01050000247219"/>
<evidence type="ECO:0000256" key="2">
    <source>
        <dbReference type="ARBA" id="ARBA00008763"/>
    </source>
</evidence>
<name>A0A8I5ZP19_RAT</name>
<evidence type="ECO:0000256" key="10">
    <source>
        <dbReference type="ARBA" id="ARBA00037814"/>
    </source>
</evidence>
<dbReference type="Ensembl" id="ENSRNOT00000115968.2">
    <property type="protein sequence ID" value="ENSRNOP00000079934.1"/>
    <property type="gene ID" value="ENSRNOG00000068667.2"/>
</dbReference>
<accession>A0A8I5ZP19</accession>
<dbReference type="GO" id="GO:0005886">
    <property type="term" value="C:plasma membrane"/>
    <property type="evidence" value="ECO:0007669"/>
    <property type="project" value="UniProtKB-SubCell"/>
</dbReference>
<keyword evidence="15" id="KW-1185">Reference proteome</keyword>